<keyword evidence="10 15" id="KW-0798">TonB box</keyword>
<dbReference type="Pfam" id="PF00593">
    <property type="entry name" value="TonB_dep_Rec_b-barrel"/>
    <property type="match status" value="1"/>
</dbReference>
<feature type="short sequence motif" description="TonB box" evidence="15">
    <location>
        <begin position="41"/>
        <end position="47"/>
    </location>
</feature>
<keyword evidence="8" id="KW-0408">Iron</keyword>
<evidence type="ECO:0000259" key="18">
    <source>
        <dbReference type="Pfam" id="PF00593"/>
    </source>
</evidence>
<comment type="similarity">
    <text evidence="2 14 16">Belongs to the TonB-dependent receptor family.</text>
</comment>
<proteinExistence type="inferred from homology"/>
<dbReference type="GO" id="GO:0009279">
    <property type="term" value="C:cell outer membrane"/>
    <property type="evidence" value="ECO:0007669"/>
    <property type="project" value="UniProtKB-SubCell"/>
</dbReference>
<dbReference type="PANTHER" id="PTHR32552">
    <property type="entry name" value="FERRICHROME IRON RECEPTOR-RELATED"/>
    <property type="match status" value="1"/>
</dbReference>
<evidence type="ECO:0000256" key="8">
    <source>
        <dbReference type="ARBA" id="ARBA00023004"/>
    </source>
</evidence>
<feature type="chain" id="PRO_5035252015" evidence="17">
    <location>
        <begin position="32"/>
        <end position="732"/>
    </location>
</feature>
<dbReference type="PROSITE" id="PS52016">
    <property type="entry name" value="TONB_DEPENDENT_REC_3"/>
    <property type="match status" value="1"/>
</dbReference>
<evidence type="ECO:0000256" key="7">
    <source>
        <dbReference type="ARBA" id="ARBA00022729"/>
    </source>
</evidence>
<dbReference type="GO" id="GO:0038023">
    <property type="term" value="F:signaling receptor activity"/>
    <property type="evidence" value="ECO:0007669"/>
    <property type="project" value="InterPro"/>
</dbReference>
<evidence type="ECO:0000313" key="20">
    <source>
        <dbReference type="EMBL" id="GHD05082.1"/>
    </source>
</evidence>
<evidence type="ECO:0000256" key="9">
    <source>
        <dbReference type="ARBA" id="ARBA00023065"/>
    </source>
</evidence>
<reference evidence="20" key="1">
    <citation type="journal article" date="2014" name="Int. J. Syst. Evol. Microbiol.">
        <title>Complete genome sequence of Corynebacterium casei LMG S-19264T (=DSM 44701T), isolated from a smear-ripened cheese.</title>
        <authorList>
            <consortium name="US DOE Joint Genome Institute (JGI-PGF)"/>
            <person name="Walter F."/>
            <person name="Albersmeier A."/>
            <person name="Kalinowski J."/>
            <person name="Ruckert C."/>
        </authorList>
    </citation>
    <scope>NUCLEOTIDE SEQUENCE</scope>
    <source>
        <strain evidence="20">KCTC 42249</strain>
    </source>
</reference>
<dbReference type="Proteomes" id="UP000630142">
    <property type="component" value="Unassembled WGS sequence"/>
</dbReference>
<protein>
    <submittedName>
        <fullName evidence="20">TonB-dependent receptor</fullName>
    </submittedName>
</protein>
<dbReference type="InterPro" id="IPR012910">
    <property type="entry name" value="Plug_dom"/>
</dbReference>
<evidence type="ECO:0000256" key="12">
    <source>
        <dbReference type="ARBA" id="ARBA00023170"/>
    </source>
</evidence>
<keyword evidence="12 20" id="KW-0675">Receptor</keyword>
<evidence type="ECO:0000256" key="11">
    <source>
        <dbReference type="ARBA" id="ARBA00023136"/>
    </source>
</evidence>
<dbReference type="PANTHER" id="PTHR32552:SF68">
    <property type="entry name" value="FERRICHROME OUTER MEMBRANE TRANSPORTER_PHAGE RECEPTOR"/>
    <property type="match status" value="1"/>
</dbReference>
<reference evidence="20" key="2">
    <citation type="submission" date="2020-09" db="EMBL/GenBank/DDBJ databases">
        <authorList>
            <person name="Sun Q."/>
            <person name="Kim S."/>
        </authorList>
    </citation>
    <scope>NUCLEOTIDE SEQUENCE</scope>
    <source>
        <strain evidence="20">KCTC 42249</strain>
    </source>
</reference>
<dbReference type="InterPro" id="IPR010916">
    <property type="entry name" value="TonB_box_CS"/>
</dbReference>
<dbReference type="InterPro" id="IPR037066">
    <property type="entry name" value="Plug_dom_sf"/>
</dbReference>
<evidence type="ECO:0000256" key="3">
    <source>
        <dbReference type="ARBA" id="ARBA00022448"/>
    </source>
</evidence>
<evidence type="ECO:0000256" key="1">
    <source>
        <dbReference type="ARBA" id="ARBA00004571"/>
    </source>
</evidence>
<organism evidence="20 21">
    <name type="scientific">Tianweitania populi</name>
    <dbReference type="NCBI Taxonomy" id="1607949"/>
    <lineage>
        <taxon>Bacteria</taxon>
        <taxon>Pseudomonadati</taxon>
        <taxon>Pseudomonadota</taxon>
        <taxon>Alphaproteobacteria</taxon>
        <taxon>Hyphomicrobiales</taxon>
        <taxon>Phyllobacteriaceae</taxon>
        <taxon>Tianweitania</taxon>
    </lineage>
</organism>
<evidence type="ECO:0000259" key="19">
    <source>
        <dbReference type="Pfam" id="PF07715"/>
    </source>
</evidence>
<sequence length="732" mass="79658">MTGHPLPLLRALRLFSLVSMTSALAMSTALAQQADVTELETVVVTGNGEVGDGPVGGYVASQSRSGSKTDTPIARTPQTIAVVSKEQIEDQQAESVAEALRYTPGVFTEYRGASNLRDELFVRGFYYTPRFLDGLFLASDQSYAKVDPYLLERVELLSGPASVLYGQTNPGGIVNMVSKKPTDAPYREVGVKLGTDNQYGAFFDVSDKVAGSDTLSYRIAGTGDVRDLQEDFTKERIFAIAPSLTWTPTDQTTLTVLGGYQNEPDAGFRNFLDRAGTIDPIEGFGYVPRDFFVSDPNFESFKREQAWIGYQFEHRFNDSLAVRQNARYHHVEHDQRTLVYGSLSADPATGYDTVISRTASGGPESWGTFTIDNQVEGTVATGAADHTLLAGFDYLHRKRDYVWGRNRSAPSINLADPIYGDFHYSSLVLDKTDDQELTAQQAGLYLQDQIEIGGLTLMAGGRYDWAKTDIDDRLGTNDQAYDDGAFTWRAGAIYNFANGLAPYLSYSTSFEPVLIAAPEGEGAFSPTKAEQIEVGVKYAPEGMPILLTAAYYDLRQKDVVWGAWDPALARTVYSQIGEIHNKGFELSARAEVNANLSLIGSYAYIDSTVEDSPTAGEIDKTPARIPAHQAALWSKYSFTSGALDGLAVGAGIRYVGTSWGNNTNSFEVPAVTLVDASLSYDFGAHSPDLEGLTLQVNAKNIADKTYVASCASAYACFYGSGRSVTATLKKTW</sequence>
<evidence type="ECO:0000313" key="21">
    <source>
        <dbReference type="Proteomes" id="UP000630142"/>
    </source>
</evidence>
<keyword evidence="21" id="KW-1185">Reference proteome</keyword>
<keyword evidence="5" id="KW-0410">Iron transport</keyword>
<dbReference type="CDD" id="cd01347">
    <property type="entry name" value="ligand_gated_channel"/>
    <property type="match status" value="1"/>
</dbReference>
<dbReference type="NCBIfam" id="TIGR01783">
    <property type="entry name" value="TonB-siderophor"/>
    <property type="match status" value="1"/>
</dbReference>
<evidence type="ECO:0000256" key="5">
    <source>
        <dbReference type="ARBA" id="ARBA00022496"/>
    </source>
</evidence>
<dbReference type="FunFam" id="2.170.130.10:FF:000001">
    <property type="entry name" value="Catecholate siderophore TonB-dependent receptor"/>
    <property type="match status" value="1"/>
</dbReference>
<accession>A0A8J3DTR7</accession>
<evidence type="ECO:0000256" key="17">
    <source>
        <dbReference type="SAM" id="SignalP"/>
    </source>
</evidence>
<evidence type="ECO:0000256" key="10">
    <source>
        <dbReference type="ARBA" id="ARBA00023077"/>
    </source>
</evidence>
<dbReference type="InterPro" id="IPR000531">
    <property type="entry name" value="Beta-barrel_TonB"/>
</dbReference>
<dbReference type="GO" id="GO:0015891">
    <property type="term" value="P:siderophore transport"/>
    <property type="evidence" value="ECO:0007669"/>
    <property type="project" value="InterPro"/>
</dbReference>
<keyword evidence="13 14" id="KW-0998">Cell outer membrane</keyword>
<name>A0A8J3DTR7_9HYPH</name>
<evidence type="ECO:0000256" key="13">
    <source>
        <dbReference type="ARBA" id="ARBA00023237"/>
    </source>
</evidence>
<keyword evidence="7 17" id="KW-0732">Signal</keyword>
<dbReference type="Gene3D" id="2.170.130.10">
    <property type="entry name" value="TonB-dependent receptor, plug domain"/>
    <property type="match status" value="1"/>
</dbReference>
<feature type="domain" description="TonB-dependent receptor plug" evidence="19">
    <location>
        <begin position="74"/>
        <end position="173"/>
    </location>
</feature>
<feature type="signal peptide" evidence="17">
    <location>
        <begin position="1"/>
        <end position="31"/>
    </location>
</feature>
<dbReference type="RefSeq" id="WP_189500785.1">
    <property type="nucleotide sequence ID" value="NZ_BMZQ01000001.1"/>
</dbReference>
<dbReference type="SUPFAM" id="SSF56935">
    <property type="entry name" value="Porins"/>
    <property type="match status" value="1"/>
</dbReference>
<evidence type="ECO:0000256" key="14">
    <source>
        <dbReference type="PROSITE-ProRule" id="PRU01360"/>
    </source>
</evidence>
<dbReference type="InterPro" id="IPR010105">
    <property type="entry name" value="TonB_sidphr_rcpt"/>
</dbReference>
<comment type="caution">
    <text evidence="20">The sequence shown here is derived from an EMBL/GenBank/DDBJ whole genome shotgun (WGS) entry which is preliminary data.</text>
</comment>
<evidence type="ECO:0000256" key="16">
    <source>
        <dbReference type="RuleBase" id="RU003357"/>
    </source>
</evidence>
<gene>
    <name evidence="20" type="ORF">GCM10016234_00630</name>
</gene>
<evidence type="ECO:0000256" key="4">
    <source>
        <dbReference type="ARBA" id="ARBA00022452"/>
    </source>
</evidence>
<evidence type="ECO:0000256" key="15">
    <source>
        <dbReference type="PROSITE-ProRule" id="PRU10143"/>
    </source>
</evidence>
<keyword evidence="3 14" id="KW-0813">Transport</keyword>
<dbReference type="EMBL" id="BMZQ01000001">
    <property type="protein sequence ID" value="GHD05082.1"/>
    <property type="molecule type" value="Genomic_DNA"/>
</dbReference>
<dbReference type="AlphaFoldDB" id="A0A8J3DTR7"/>
<dbReference type="GO" id="GO:0015344">
    <property type="term" value="F:siderophore uptake transmembrane transporter activity"/>
    <property type="evidence" value="ECO:0007669"/>
    <property type="project" value="TreeGrafter"/>
</dbReference>
<evidence type="ECO:0000256" key="2">
    <source>
        <dbReference type="ARBA" id="ARBA00009810"/>
    </source>
</evidence>
<keyword evidence="4 14" id="KW-1134">Transmembrane beta strand</keyword>
<comment type="subcellular location">
    <subcellularLocation>
        <location evidence="1 14">Cell outer membrane</location>
        <topology evidence="1 14">Multi-pass membrane protein</topology>
    </subcellularLocation>
</comment>
<evidence type="ECO:0000256" key="6">
    <source>
        <dbReference type="ARBA" id="ARBA00022692"/>
    </source>
</evidence>
<dbReference type="PROSITE" id="PS00430">
    <property type="entry name" value="TONB_DEPENDENT_REC_1"/>
    <property type="match status" value="1"/>
</dbReference>
<dbReference type="Pfam" id="PF07715">
    <property type="entry name" value="Plug"/>
    <property type="match status" value="1"/>
</dbReference>
<keyword evidence="6 14" id="KW-0812">Transmembrane</keyword>
<keyword evidence="11 14" id="KW-0472">Membrane</keyword>
<dbReference type="Gene3D" id="2.40.170.20">
    <property type="entry name" value="TonB-dependent receptor, beta-barrel domain"/>
    <property type="match status" value="1"/>
</dbReference>
<feature type="domain" description="TonB-dependent receptor-like beta-barrel" evidence="18">
    <location>
        <begin position="246"/>
        <end position="701"/>
    </location>
</feature>
<keyword evidence="9" id="KW-0406">Ion transport</keyword>
<dbReference type="InterPro" id="IPR036942">
    <property type="entry name" value="Beta-barrel_TonB_sf"/>
</dbReference>
<dbReference type="InterPro" id="IPR039426">
    <property type="entry name" value="TonB-dep_rcpt-like"/>
</dbReference>